<reference evidence="7" key="1">
    <citation type="submission" date="2022-02" db="EMBL/GenBank/DDBJ databases">
        <authorList>
            <person name="Henning P.M."/>
            <person name="McCubbin A.G."/>
            <person name="Shore J.S."/>
        </authorList>
    </citation>
    <scope>NUCLEOTIDE SEQUENCE</scope>
    <source>
        <strain evidence="7">F60SS</strain>
        <tissue evidence="7">Leaves</tissue>
    </source>
</reference>
<comment type="subcellular location">
    <subcellularLocation>
        <location evidence="1">Membrane</location>
        <topology evidence="1">Single-pass membrane protein</topology>
    </subcellularLocation>
</comment>
<dbReference type="OrthoDB" id="1934762at2759"/>
<evidence type="ECO:0000256" key="2">
    <source>
        <dbReference type="ARBA" id="ARBA00022692"/>
    </source>
</evidence>
<evidence type="ECO:0000313" key="8">
    <source>
        <dbReference type="Proteomes" id="UP001141552"/>
    </source>
</evidence>
<protein>
    <recommendedName>
        <fullName evidence="6">Late embryogenesis abundant protein LEA-2 subgroup domain-containing protein</fullName>
    </recommendedName>
</protein>
<feature type="domain" description="Late embryogenesis abundant protein LEA-2 subgroup" evidence="6">
    <location>
        <begin position="62"/>
        <end position="149"/>
    </location>
</feature>
<gene>
    <name evidence="7" type="ORF">Tsubulata_027339</name>
</gene>
<proteinExistence type="predicted"/>
<dbReference type="PANTHER" id="PTHR31415">
    <property type="entry name" value="OS05G0367900 PROTEIN"/>
    <property type="match status" value="1"/>
</dbReference>
<comment type="caution">
    <text evidence="7">The sequence shown here is derived from an EMBL/GenBank/DDBJ whole genome shotgun (WGS) entry which is preliminary data.</text>
</comment>
<evidence type="ECO:0000259" key="6">
    <source>
        <dbReference type="Pfam" id="PF03168"/>
    </source>
</evidence>
<sequence>MDWEPQNIYSWLLKLVGLLGFLALCLWLTLRPKEPSCTIMDFSIPNPNNTHTNQSGPFYYLLELENPNKDSTVYYDDISLVFFYGEDIVGTDRMDAFKQGKQKKTPMVRVWRNLVQAISKANAHLIARFSARVRYKTWGVSSKHHRIKLQGVLPIGLDGKVSGKKKKIKLHRKLIKLKSRNSRFR</sequence>
<organism evidence="7 8">
    <name type="scientific">Turnera subulata</name>
    <dbReference type="NCBI Taxonomy" id="218843"/>
    <lineage>
        <taxon>Eukaryota</taxon>
        <taxon>Viridiplantae</taxon>
        <taxon>Streptophyta</taxon>
        <taxon>Embryophyta</taxon>
        <taxon>Tracheophyta</taxon>
        <taxon>Spermatophyta</taxon>
        <taxon>Magnoliopsida</taxon>
        <taxon>eudicotyledons</taxon>
        <taxon>Gunneridae</taxon>
        <taxon>Pentapetalae</taxon>
        <taxon>rosids</taxon>
        <taxon>fabids</taxon>
        <taxon>Malpighiales</taxon>
        <taxon>Passifloraceae</taxon>
        <taxon>Turnera</taxon>
    </lineage>
</organism>
<dbReference type="InterPro" id="IPR004864">
    <property type="entry name" value="LEA_2"/>
</dbReference>
<evidence type="ECO:0000256" key="3">
    <source>
        <dbReference type="ARBA" id="ARBA00022989"/>
    </source>
</evidence>
<keyword evidence="2 5" id="KW-0812">Transmembrane</keyword>
<dbReference type="Proteomes" id="UP001141552">
    <property type="component" value="Unassembled WGS sequence"/>
</dbReference>
<accession>A0A9Q0JGS1</accession>
<keyword evidence="3 5" id="KW-1133">Transmembrane helix</keyword>
<dbReference type="Pfam" id="PF03168">
    <property type="entry name" value="LEA_2"/>
    <property type="match status" value="1"/>
</dbReference>
<name>A0A9Q0JGS1_9ROSI</name>
<dbReference type="EMBL" id="JAKUCV010003028">
    <property type="protein sequence ID" value="KAJ4840527.1"/>
    <property type="molecule type" value="Genomic_DNA"/>
</dbReference>
<evidence type="ECO:0000256" key="5">
    <source>
        <dbReference type="SAM" id="Phobius"/>
    </source>
</evidence>
<reference evidence="7" key="2">
    <citation type="journal article" date="2023" name="Plants (Basel)">
        <title>Annotation of the Turnera subulata (Passifloraceae) Draft Genome Reveals the S-Locus Evolved after the Divergence of Turneroideae from Passifloroideae in a Stepwise Manner.</title>
        <authorList>
            <person name="Henning P.M."/>
            <person name="Roalson E.H."/>
            <person name="Mir W."/>
            <person name="McCubbin A.G."/>
            <person name="Shore J.S."/>
        </authorList>
    </citation>
    <scope>NUCLEOTIDE SEQUENCE</scope>
    <source>
        <strain evidence="7">F60SS</strain>
    </source>
</reference>
<keyword evidence="4 5" id="KW-0472">Membrane</keyword>
<keyword evidence="8" id="KW-1185">Reference proteome</keyword>
<dbReference type="InterPro" id="IPR044839">
    <property type="entry name" value="NDR1-like"/>
</dbReference>
<dbReference type="GO" id="GO:0009506">
    <property type="term" value="C:plasmodesma"/>
    <property type="evidence" value="ECO:0007669"/>
    <property type="project" value="TreeGrafter"/>
</dbReference>
<dbReference type="PANTHER" id="PTHR31415:SF89">
    <property type="entry name" value="PROTEIN NDR1-LIKE"/>
    <property type="match status" value="1"/>
</dbReference>
<evidence type="ECO:0000256" key="1">
    <source>
        <dbReference type="ARBA" id="ARBA00004167"/>
    </source>
</evidence>
<dbReference type="GO" id="GO:0098542">
    <property type="term" value="P:defense response to other organism"/>
    <property type="evidence" value="ECO:0007669"/>
    <property type="project" value="InterPro"/>
</dbReference>
<dbReference type="GO" id="GO:0005886">
    <property type="term" value="C:plasma membrane"/>
    <property type="evidence" value="ECO:0007669"/>
    <property type="project" value="TreeGrafter"/>
</dbReference>
<feature type="transmembrane region" description="Helical" evidence="5">
    <location>
        <begin position="12"/>
        <end position="30"/>
    </location>
</feature>
<evidence type="ECO:0000256" key="4">
    <source>
        <dbReference type="ARBA" id="ARBA00023136"/>
    </source>
</evidence>
<dbReference type="AlphaFoldDB" id="A0A9Q0JGS1"/>
<evidence type="ECO:0000313" key="7">
    <source>
        <dbReference type="EMBL" id="KAJ4840527.1"/>
    </source>
</evidence>